<evidence type="ECO:0000313" key="48">
    <source>
        <dbReference type="EMBL" id="EDP8513159.1"/>
    </source>
</evidence>
<dbReference type="EMBL" id="AALGDA010000017">
    <property type="protein sequence ID" value="ECY9782773.1"/>
    <property type="molecule type" value="Genomic_DNA"/>
</dbReference>
<evidence type="ECO:0000313" key="60">
    <source>
        <dbReference type="Proteomes" id="UP000272537"/>
    </source>
</evidence>
<dbReference type="EMBL" id="AABBYJ010000001">
    <property type="protein sequence ID" value="EAG4329969.1"/>
    <property type="molecule type" value="Genomic_DNA"/>
</dbReference>
<dbReference type="OMA" id="IWDMVKS"/>
<evidence type="ECO:0000313" key="84">
    <source>
        <dbReference type="Proteomes" id="UP000455569"/>
    </source>
</evidence>
<evidence type="ECO:0000313" key="103">
    <source>
        <dbReference type="Proteomes" id="UP000566721"/>
    </source>
</evidence>
<evidence type="ECO:0000313" key="33">
    <source>
        <dbReference type="EMBL" id="EAH3293200.1"/>
    </source>
</evidence>
<comment type="catalytic activity">
    <reaction evidence="1 6">
        <text>(8S)-3',8-cyclo-7,8-dihydroguanosine 5'-triphosphate = cyclic pyranopterin phosphate + diphosphate</text>
        <dbReference type="Rhea" id="RHEA:49580"/>
        <dbReference type="ChEBI" id="CHEBI:33019"/>
        <dbReference type="ChEBI" id="CHEBI:59648"/>
        <dbReference type="ChEBI" id="CHEBI:131766"/>
        <dbReference type="EC" id="4.6.1.17"/>
    </reaction>
</comment>
<evidence type="ECO:0000313" key="40">
    <source>
        <dbReference type="EMBL" id="ECH7210840.1"/>
    </source>
</evidence>
<evidence type="ECO:0000313" key="30">
    <source>
        <dbReference type="EMBL" id="EAG9387481.1"/>
    </source>
</evidence>
<dbReference type="EMBL" id="AANPAU010000002">
    <property type="protein sequence ID" value="EDP8513159.1"/>
    <property type="molecule type" value="Genomic_DNA"/>
</dbReference>
<keyword evidence="5 6" id="KW-0456">Lyase</keyword>
<dbReference type="EMBL" id="AABAGT010000002">
    <property type="protein sequence ID" value="EAG0865930.1"/>
    <property type="molecule type" value="Genomic_DNA"/>
</dbReference>
<evidence type="ECO:0000313" key="108">
    <source>
        <dbReference type="Proteomes" id="UP000852906"/>
    </source>
</evidence>
<evidence type="ECO:0000313" key="14">
    <source>
        <dbReference type="EMBL" id="EAD3791346.1"/>
    </source>
</evidence>
<dbReference type="EMBL" id="AANDSR010000001">
    <property type="protein sequence ID" value="EDN9835195.1"/>
    <property type="molecule type" value="Genomic_DNA"/>
</dbReference>
<evidence type="ECO:0000313" key="52">
    <source>
        <dbReference type="EMBL" id="HAC0012894.1"/>
    </source>
</evidence>
<evidence type="ECO:0000256" key="6">
    <source>
        <dbReference type="HAMAP-Rule" id="MF_01224"/>
    </source>
</evidence>
<evidence type="ECO:0000313" key="97">
    <source>
        <dbReference type="Proteomes" id="UP000533021"/>
    </source>
</evidence>
<keyword evidence="4 6" id="KW-0501">Molybdenum cofactor biosynthesis</keyword>
<dbReference type="InterPro" id="IPR036522">
    <property type="entry name" value="MoaC_sf"/>
</dbReference>
<evidence type="ECO:0000313" key="19">
    <source>
        <dbReference type="EMBL" id="EAE4941048.1"/>
    </source>
</evidence>
<dbReference type="Proteomes" id="UP000460224">
    <property type="component" value="Unassembled WGS sequence"/>
</dbReference>
<name>A0A0B8R2Y9_LISMN</name>
<evidence type="ECO:0000313" key="77">
    <source>
        <dbReference type="Proteomes" id="UP000389283"/>
    </source>
</evidence>
<evidence type="ECO:0000313" key="59">
    <source>
        <dbReference type="EMBL" id="RKA10663.1"/>
    </source>
</evidence>
<dbReference type="InterPro" id="IPR047594">
    <property type="entry name" value="MoaC_bact/euk"/>
</dbReference>
<dbReference type="Proteomes" id="UP000339309">
    <property type="component" value="Unassembled WGS sequence"/>
</dbReference>
<evidence type="ECO:0000313" key="89">
    <source>
        <dbReference type="Proteomes" id="UP000478704"/>
    </source>
</evidence>
<dbReference type="UniPathway" id="UPA00344"/>
<dbReference type="Proteomes" id="UP000365297">
    <property type="component" value="Unassembled WGS sequence"/>
</dbReference>
<evidence type="ECO:0000313" key="98">
    <source>
        <dbReference type="Proteomes" id="UP000540117"/>
    </source>
</evidence>
<dbReference type="EMBL" id="DAAJZA010000003">
    <property type="protein sequence ID" value="HAC1754452.1"/>
    <property type="molecule type" value="Genomic_DNA"/>
</dbReference>
<evidence type="ECO:0000313" key="94">
    <source>
        <dbReference type="Proteomes" id="UP000527632"/>
    </source>
</evidence>
<reference evidence="57 99" key="10">
    <citation type="submission" date="2020-06" db="EMBL/GenBank/DDBJ databases">
        <title>Two Listeria outbreaks in Switzerland in 2018 and 2020.</title>
        <authorList>
            <person name="Stevens M.J.A."/>
            <person name="Bloemberg G."/>
            <person name="Nusch-Inderbinnen M."/>
            <person name="Stephan R."/>
        </authorList>
    </citation>
    <scope>NUCLEOTIDE SEQUENCE [LARGE SCALE GENOMIC DNA]</scope>
    <source>
        <strain evidence="57 99">N18-0707</strain>
    </source>
</reference>
<evidence type="ECO:0000313" key="56">
    <source>
        <dbReference type="EMBL" id="KAA9453664.1"/>
    </source>
</evidence>
<dbReference type="Proteomes" id="UP000544530">
    <property type="component" value="Unassembled WGS sequence"/>
</dbReference>
<evidence type="ECO:0000313" key="44">
    <source>
        <dbReference type="EMBL" id="EDH0840112.1"/>
    </source>
</evidence>
<dbReference type="Proteomes" id="UP000527632">
    <property type="component" value="Unassembled WGS sequence"/>
</dbReference>
<dbReference type="Proteomes" id="UP000549379">
    <property type="component" value="Unassembled WGS sequence"/>
</dbReference>
<reference evidence="59 60" key="2">
    <citation type="journal article" date="2018" name="BMC Genomics">
        <title>Genes significantly associated with lineage II food isolates of Listeria monocytogenes.</title>
        <authorList>
            <person name="Pirone-Davies C."/>
            <person name="Chen Y."/>
            <person name="Pightling A."/>
            <person name="Ryan G."/>
            <person name="Wang Y."/>
            <person name="Yao K."/>
            <person name="Hoffmann M."/>
            <person name="Allard M.W."/>
        </authorList>
    </citation>
    <scope>NUCLEOTIDE SEQUENCE [LARGE SCALE GENOMIC DNA]</scope>
    <source>
        <strain evidence="59 60">PNUSAL000550</strain>
    </source>
</reference>
<dbReference type="EMBL" id="AABEKY010000004">
    <property type="protein sequence ID" value="EAG9387481.1"/>
    <property type="molecule type" value="Genomic_DNA"/>
</dbReference>
<dbReference type="Proteomes" id="UP000530452">
    <property type="component" value="Unassembled WGS sequence"/>
</dbReference>
<dbReference type="EMBL" id="AAAMZD010000001">
    <property type="protein sequence ID" value="EAD3791346.1"/>
    <property type="molecule type" value="Genomic_DNA"/>
</dbReference>
<evidence type="ECO:0000313" key="58">
    <source>
        <dbReference type="EMBL" id="OET49060.1"/>
    </source>
</evidence>
<dbReference type="EMBL" id="AABFVG010000002">
    <property type="protein sequence ID" value="EAH2281404.1"/>
    <property type="molecule type" value="Genomic_DNA"/>
</dbReference>
<evidence type="ECO:0000313" key="34">
    <source>
        <dbReference type="EMBL" id="EAH4240616.1"/>
    </source>
</evidence>
<dbReference type="EMBL" id="AABEMN010000010">
    <property type="protein sequence ID" value="EAG9519744.1"/>
    <property type="molecule type" value="Genomic_DNA"/>
</dbReference>
<dbReference type="Proteomes" id="UP000376505">
    <property type="component" value="Unassembled WGS sequence"/>
</dbReference>
<evidence type="ECO:0000313" key="26">
    <source>
        <dbReference type="EMBL" id="EAG4329969.1"/>
    </source>
</evidence>
<dbReference type="AlphaFoldDB" id="A0A0B8R2Y9"/>
<feature type="domain" description="Molybdopterin cofactor biosynthesis C (MoaC)" evidence="7">
    <location>
        <begin position="17"/>
        <end position="151"/>
    </location>
</feature>
<evidence type="ECO:0000313" key="45">
    <source>
        <dbReference type="EMBL" id="EDN7714104.1"/>
    </source>
</evidence>
<evidence type="ECO:0000313" key="49">
    <source>
        <dbReference type="EMBL" id="HAA8052866.1"/>
    </source>
</evidence>
<dbReference type="Proteomes" id="UP000364988">
    <property type="component" value="Unassembled WGS sequence"/>
</dbReference>
<reference evidence="19 78" key="7">
    <citation type="submission" date="2019-03" db="EMBL/GenBank/DDBJ databases">
        <authorList>
            <person name="Ashton P.M."/>
            <person name="Dallman T."/>
            <person name="Nair S."/>
            <person name="De Pinna E."/>
            <person name="Peters T."/>
            <person name="Grant K."/>
        </authorList>
    </citation>
    <scope>NUCLEOTIDE SEQUENCE [LARGE SCALE GENOMIC DNA]</scope>
    <source>
        <strain evidence="32 97">282333</strain>
        <strain evidence="33 96">282352</strain>
        <strain evidence="31 100">289003</strain>
        <strain evidence="47 87">788324</strain>
        <strain evidence="19">RL15000286</strain>
    </source>
</reference>
<evidence type="ECO:0000313" key="53">
    <source>
        <dbReference type="EMBL" id="HAC0273792.1"/>
    </source>
</evidence>
<reference evidence="104 105" key="3">
    <citation type="journal article" date="2018" name="Genome Biol.">
        <title>SKESA: strategic k-mer extension for scrupulous assemblies.</title>
        <authorList>
            <person name="Souvorov A."/>
            <person name="Agarwala R."/>
            <person name="Lipman D.J."/>
        </authorList>
    </citation>
    <scope>NUCLEOTIDE SEQUENCE [LARGE SCALE GENOMIC DNA]</scope>
    <source>
        <strain evidence="49">09CEB371LM</strain>
        <strain evidence="55">2017-325981-023-01</strain>
        <strain evidence="51 107">CFIAFB20100120</strain>
        <strain evidence="50 104">CFIAFB20130012</strain>
        <strain evidence="53">CFIAFB20170037</strain>
        <strain evidence="52 105">CFIAFB20170045</strain>
        <strain evidence="54 106">DMG1500109</strain>
    </source>
</reference>
<evidence type="ECO:0000313" key="28">
    <source>
        <dbReference type="EMBL" id="EAG6168336.1"/>
    </source>
</evidence>
<dbReference type="Proteomes" id="UP000840039">
    <property type="component" value="Unassembled WGS sequence"/>
</dbReference>
<evidence type="ECO:0000313" key="22">
    <source>
        <dbReference type="EMBL" id="EAG2085670.1"/>
    </source>
</evidence>
<dbReference type="EMBL" id="AAHZFY010000011">
    <property type="protein sequence ID" value="ECB9513399.1"/>
    <property type="molecule type" value="Genomic_DNA"/>
</dbReference>
<evidence type="ECO:0000313" key="39">
    <source>
        <dbReference type="EMBL" id="ECC1557274.1"/>
    </source>
</evidence>
<evidence type="ECO:0000313" key="23">
    <source>
        <dbReference type="EMBL" id="EAG2244019.1"/>
    </source>
</evidence>
<reference evidence="35 68" key="5">
    <citation type="submission" date="2018-10" db="EMBL/GenBank/DDBJ databases">
        <authorList>
            <consortium name="PulseNet: The National Subtyping Network for Foodborne Disease Surveillance"/>
            <person name="Tarr C.L."/>
            <person name="Trees E."/>
            <person name="Katz L.S."/>
            <person name="Carleton-Romer H.A."/>
            <person name="Stroika S."/>
            <person name="Kucerova Z."/>
            <person name="Roache K.F."/>
            <person name="Sabol A.L."/>
            <person name="Besser J."/>
            <person name="Gerner-Smidt P."/>
        </authorList>
    </citation>
    <scope>NUCLEOTIDE SEQUENCE [LARGE SCALE GENOMIC DNA]</scope>
    <source>
        <strain evidence="8 65">2015L-6227</strain>
        <strain evidence="18 63">PNUSAL000134</strain>
        <strain evidence="12 70">PNUSAL000910</strain>
        <strain evidence="20 71">PNUSAL002180</strain>
        <strain evidence="21 88">PNUSAL002298</strain>
        <strain evidence="35 68">PNUSAL004402</strain>
        <strain evidence="43 91">PNUSAL005692</strain>
    </source>
</reference>
<evidence type="ECO:0000313" key="62">
    <source>
        <dbReference type="Proteomes" id="UP000335978"/>
    </source>
</evidence>
<evidence type="ECO:0000313" key="25">
    <source>
        <dbReference type="EMBL" id="EAG2998351.1"/>
    </source>
</evidence>
<dbReference type="Proteomes" id="UP000533021">
    <property type="component" value="Unassembled WGS sequence"/>
</dbReference>
<sequence length="160" mass="17337">MEKDDLTHFNDEKRAKMVDVTSKSETKRRAIARATIHMNEETLARIHAGKIAKGDVLAVAQVAGIMAAKKTSELIPMCHPIMTTKADISFEDDGKTALTITSEVVTVGKTGVEMEALTAVTIAALTIYDMCKAMDKGMRIEKTYLVEKTGGKSGTFKAEA</sequence>
<evidence type="ECO:0000313" key="75">
    <source>
        <dbReference type="Proteomes" id="UP000376505"/>
    </source>
</evidence>
<gene>
    <name evidence="6 35" type="primary">moaC</name>
    <name evidence="59" type="synonym">moac</name>
    <name evidence="20" type="ORF">A8L61_01390</name>
    <name evidence="29" type="ORF">AB917_05240</name>
    <name evidence="8" type="ORF">ABZ57_00390</name>
    <name evidence="58" type="ORF">AJL21_12410</name>
    <name evidence="17" type="ORF">ART25_02075</name>
    <name evidence="9" type="ORF">ARY78_00945</name>
    <name evidence="24" type="ORF">B1N52_01165</name>
    <name evidence="23" type="ORF">B1S26_01230</name>
    <name evidence="25" type="ORF">B5K54_13735</name>
    <name evidence="21" type="ORF">BB997_02955</name>
    <name evidence="41" type="ORF">BCZ19_01180</name>
    <name evidence="22" type="ORF">BCZ21_00235</name>
    <name evidence="27" type="ORF">CA369_13075</name>
    <name evidence="26" type="ORF">CAV64_01715</name>
    <name evidence="30" type="ORF">CW845_08275</name>
    <name evidence="32" type="ORF">D4920_04915</name>
    <name evidence="31" type="ORF">D4B11_08155</name>
    <name evidence="33" type="ORF">D5N24_02225</name>
    <name evidence="35" type="ORF">D7104_05890</name>
    <name evidence="56" type="ORF">DCK61_04175</name>
    <name evidence="28" type="ORF">DCT16_02920</name>
    <name evidence="11" type="ORF">DQ70_02910</name>
    <name evidence="10" type="ORF">DU018_09145</name>
    <name evidence="59" type="ORF">DYZ80_00190</name>
    <name evidence="19" type="ORF">E1W56_03170</name>
    <name evidence="34" type="ORF">E5F58_01215</name>
    <name evidence="16" type="ORF">EX365_00975</name>
    <name evidence="15" type="ORF">EXZ73_05475</name>
    <name evidence="42" type="ORF">F6436_02765</name>
    <name evidence="43" type="ORF">F6515_07180</name>
    <name evidence="36" type="ORF">FA835_11820</name>
    <name evidence="38" type="ORF">FLQ97_06595</name>
    <name evidence="37" type="ORF">FLR03_03515</name>
    <name evidence="39" type="ORF">FNX40_10730</name>
    <name evidence="40" type="ORF">FPL45_05775</name>
    <name evidence="47" type="ORF">FV747_03890</name>
    <name evidence="48" type="ORF">G3O21_000553</name>
    <name evidence="44" type="ORF">GCV64_03275</name>
    <name evidence="49" type="ORF">GHH22_06825</name>
    <name evidence="54" type="ORF">GI949_05640</name>
    <name evidence="46" type="ORF">GJW51_00770</name>
    <name evidence="45" type="ORF">GQG13_03090</name>
    <name evidence="50" type="ORF">GYR60_00265</name>
    <name evidence="51" type="ORF">GYS09_12080</name>
    <name evidence="52" type="ORF">GYX23_07800</name>
    <name evidence="53" type="ORF">GYY14_00250</name>
    <name evidence="55" type="ORF">HQN34_000712</name>
    <name evidence="57" type="ORF">HZJ64_00110</name>
    <name evidence="12" type="ORF">KV70_05130</name>
    <name evidence="13" type="ORF">QD52_00980</name>
    <name evidence="14" type="ORF">UI29_00995</name>
    <name evidence="18" type="ORF">Y261_00905</name>
</gene>
<dbReference type="Gene3D" id="3.30.70.640">
    <property type="entry name" value="Molybdopterin cofactor biosynthesis C (MoaC) domain"/>
    <property type="match status" value="1"/>
</dbReference>
<evidence type="ECO:0000313" key="106">
    <source>
        <dbReference type="Proteomes" id="UP000843775"/>
    </source>
</evidence>
<evidence type="ECO:0000313" key="67">
    <source>
        <dbReference type="Proteomes" id="UP000345329"/>
    </source>
</evidence>
<dbReference type="EMBL" id="AABBZO010000017">
    <property type="protein sequence ID" value="EAG4463228.1"/>
    <property type="molecule type" value="Genomic_DNA"/>
</dbReference>
<dbReference type="Proteomes" id="UP000844415">
    <property type="component" value="Unassembled WGS sequence"/>
</dbReference>
<evidence type="ECO:0000313" key="70">
    <source>
        <dbReference type="Proteomes" id="UP000354255"/>
    </source>
</evidence>
<dbReference type="Proteomes" id="UP000358545">
    <property type="component" value="Unassembled WGS sequence"/>
</dbReference>
<dbReference type="Proteomes" id="UP000354255">
    <property type="component" value="Unassembled WGS sequence"/>
</dbReference>
<dbReference type="Proteomes" id="UP000478704">
    <property type="component" value="Unassembled WGS sequence"/>
</dbReference>
<evidence type="ECO:0000313" key="86">
    <source>
        <dbReference type="Proteomes" id="UP000467347"/>
    </source>
</evidence>
<comment type="caution">
    <text evidence="35">The sequence shown here is derived from an EMBL/GenBank/DDBJ whole genome shotgun (WGS) entry which is preliminary data.</text>
</comment>
<protein>
    <recommendedName>
        <fullName evidence="3 6">Cyclic pyranopterin monophosphate synthase</fullName>
        <ecNumber evidence="3 6">4.6.1.17</ecNumber>
    </recommendedName>
    <alternativeName>
        <fullName evidence="6">Molybdenum cofactor biosynthesis protein C</fullName>
    </alternativeName>
</protein>
<dbReference type="EMBL" id="AABAYG010000001">
    <property type="protein sequence ID" value="EAG2244019.1"/>
    <property type="molecule type" value="Genomic_DNA"/>
</dbReference>
<dbReference type="EMBL" id="DAAJCS010000005">
    <property type="protein sequence ID" value="HAC0012894.1"/>
    <property type="molecule type" value="Genomic_DNA"/>
</dbReference>
<evidence type="ECO:0000313" key="99">
    <source>
        <dbReference type="Proteomes" id="UP000544530"/>
    </source>
</evidence>
<dbReference type="InterPro" id="IPR023045">
    <property type="entry name" value="MoaC"/>
</dbReference>
<dbReference type="Proteomes" id="UP000368512">
    <property type="component" value="Unassembled WGS sequence"/>
</dbReference>
<evidence type="ECO:0000313" key="66">
    <source>
        <dbReference type="Proteomes" id="UP000344343"/>
    </source>
</evidence>
<evidence type="ECO:0000313" key="11">
    <source>
        <dbReference type="EMBL" id="EAC7479632.1"/>
    </source>
</evidence>
<dbReference type="Proteomes" id="UP000423131">
    <property type="component" value="Unassembled WGS sequence"/>
</dbReference>
<dbReference type="EMBL" id="DAAEEB010000004">
    <property type="protein sequence ID" value="HAA8052866.1"/>
    <property type="molecule type" value="Genomic_DNA"/>
</dbReference>
<dbReference type="GO" id="GO:0006777">
    <property type="term" value="P:Mo-molybdopterin cofactor biosynthetic process"/>
    <property type="evidence" value="ECO:0007669"/>
    <property type="project" value="UniProtKB-UniRule"/>
</dbReference>
<dbReference type="Proteomes" id="UP000843775">
    <property type="component" value="Unassembled WGS sequence"/>
</dbReference>
<feature type="binding site" evidence="6">
    <location>
        <begin position="114"/>
        <end position="115"/>
    </location>
    <ligand>
        <name>substrate</name>
    </ligand>
</feature>
<dbReference type="EMBL" id="AAAREG010000001">
    <property type="protein sequence ID" value="EAE2352905.1"/>
    <property type="molecule type" value="Genomic_DNA"/>
</dbReference>
<dbReference type="Proteomes" id="UP000335978">
    <property type="component" value="Unassembled WGS sequence"/>
</dbReference>
<dbReference type="HAMAP" id="MF_01224_B">
    <property type="entry name" value="MoaC_B"/>
    <property type="match status" value="1"/>
</dbReference>
<dbReference type="Proteomes" id="UP000478682">
    <property type="component" value="Unassembled WGS sequence"/>
</dbReference>
<dbReference type="Proteomes" id="UP000528151">
    <property type="component" value="Unassembled WGS sequence"/>
</dbReference>
<feature type="active site" evidence="6">
    <location>
        <position position="129"/>
    </location>
</feature>
<dbReference type="EMBL" id="DAAJFY010000001">
    <property type="protein sequence ID" value="HAC0273792.1"/>
    <property type="molecule type" value="Genomic_DNA"/>
</dbReference>
<evidence type="ECO:0000313" key="8">
    <source>
        <dbReference type="EMBL" id="EAC4550935.1"/>
    </source>
</evidence>
<dbReference type="EMBL" id="AABBHO010000055">
    <property type="protein sequence ID" value="EAG2998351.1"/>
    <property type="molecule type" value="Genomic_DNA"/>
</dbReference>
<dbReference type="EMBL" id="AALAQH010000001">
    <property type="protein sequence ID" value="ECX6923271.1"/>
    <property type="molecule type" value="Genomic_DNA"/>
</dbReference>
<dbReference type="Proteomes" id="UP000455569">
    <property type="component" value="Unassembled WGS sequence"/>
</dbReference>
<reference evidence="56 85" key="4">
    <citation type="submission" date="2018-04" db="EMBL/GenBank/DDBJ databases">
        <title>Genome Analysis of a Prevalent Clone of Listeria monocytogenes Sequence Type 87 in China.</title>
        <authorList>
            <person name="Wang Y."/>
        </authorList>
    </citation>
    <scope>NUCLEOTIDE SEQUENCE [LARGE SCALE GENOMIC DNA]</scope>
    <source>
        <strain evidence="56 85">ICDC_LM1523</strain>
    </source>
</reference>
<evidence type="ECO:0000256" key="3">
    <source>
        <dbReference type="ARBA" id="ARBA00012575"/>
    </source>
</evidence>
<dbReference type="Pfam" id="PF01967">
    <property type="entry name" value="MoaC"/>
    <property type="match status" value="1"/>
</dbReference>
<evidence type="ECO:0000313" key="10">
    <source>
        <dbReference type="EMBL" id="EAC6548526.1"/>
    </source>
</evidence>
<evidence type="ECO:0000256" key="5">
    <source>
        <dbReference type="ARBA" id="ARBA00023239"/>
    </source>
</evidence>
<dbReference type="Proteomes" id="UP000489121">
    <property type="component" value="Unassembled WGS sequence"/>
</dbReference>
<proteinExistence type="inferred from homology"/>
<dbReference type="Proteomes" id="UP000331186">
    <property type="component" value="Unassembled WGS sequence"/>
</dbReference>
<evidence type="ECO:0000313" key="71">
    <source>
        <dbReference type="Proteomes" id="UP000358545"/>
    </source>
</evidence>
<evidence type="ECO:0000313" key="79">
    <source>
        <dbReference type="Proteomes" id="UP000398321"/>
    </source>
</evidence>
<evidence type="ECO:0000313" key="76">
    <source>
        <dbReference type="Proteomes" id="UP000379076"/>
    </source>
</evidence>
<dbReference type="EMBL" id="AAISWI010000004">
    <property type="protein sequence ID" value="ECH7210840.1"/>
    <property type="molecule type" value="Genomic_DNA"/>
</dbReference>
<dbReference type="Proteomes" id="UP000481141">
    <property type="component" value="Unassembled WGS sequence"/>
</dbReference>
<dbReference type="EMBL" id="AABDGJ010000003">
    <property type="protein sequence ID" value="EAG6989989.1"/>
    <property type="molecule type" value="Genomic_DNA"/>
</dbReference>
<dbReference type="Proteomes" id="UP000272537">
    <property type="component" value="Unassembled WGS sequence"/>
</dbReference>
<evidence type="ECO:0000313" key="42">
    <source>
        <dbReference type="EMBL" id="ECY6543244.1"/>
    </source>
</evidence>
<dbReference type="EMBL" id="AAANYR010000001">
    <property type="protein sequence ID" value="EAD5785130.1"/>
    <property type="molecule type" value="Genomic_DNA"/>
</dbReference>
<reference evidence="61 66" key="6">
    <citation type="submission" date="2019-02" db="EMBL/GenBank/DDBJ databases">
        <authorList>
            <consortium name="GenomeTrakr: Next Generation Sequencing Network for Food Pathogen Tracability"/>
        </authorList>
    </citation>
    <scope>NUCLEOTIDE SEQUENCE [LARGE SCALE GENOMIC DNA]</scope>
    <source>
        <strain evidence="25 102">10B02965A-1</strain>
        <strain evidence="11 74">CFSAN008042</strain>
        <strain evidence="27 95">CFSAN063727</strain>
        <strain evidence="44 62">CFSAN085184</strain>
        <strain evidence="45 84">CFSAN102901</strain>
        <strain evidence="17 76">FDA00006494</strain>
        <strain evidence="9 73">FDA00007096</strain>
        <strain evidence="13 80">FDA00008584</strain>
        <strain evidence="23">FDA00011243</strain>
        <strain evidence="10 61">FDA00013332</strain>
        <strain evidence="16 66">FDA00013853</strain>
        <strain evidence="37 82">FDA00014336</strain>
        <strain evidence="39 77">FDA00014370</strain>
        <strain evidence="38 79">FDA00014392</strain>
        <strain evidence="40 69">FDA00014472</strain>
        <strain evidence="48">FDA00015054</strain>
        <strain evidence="26 98">FDA1005580-S054-001</strain>
        <strain evidence="89">FDA1090798-S029-001</strain>
        <strain evidence="90">FDA956581-098-004</strain>
        <strain evidence="24 93">FDA960927-006-004</strain>
        <strain evidence="28 103">FLAG-38921</strain>
        <strain evidence="41 83">FLAG-51482A</strain>
        <strain evidence="22 64">FLAG-54356</strain>
        <strain evidence="15 75">FSIS31901579</strain>
        <strain evidence="34 94">LS1344</strain>
        <strain evidence="46 86">OSF101448</strain>
        <strain evidence="14 67">VA-WGS-00405</strain>
    </source>
</reference>
<evidence type="ECO:0000313" key="102">
    <source>
        <dbReference type="Proteomes" id="UP000549379"/>
    </source>
</evidence>
<evidence type="ECO:0000313" key="81">
    <source>
        <dbReference type="Proteomes" id="UP000410967"/>
    </source>
</evidence>
<dbReference type="EMBL" id="AABGHY010000001">
    <property type="protein sequence ID" value="EAH3293200.1"/>
    <property type="molecule type" value="Genomic_DNA"/>
</dbReference>
<dbReference type="Proteomes" id="UP000843503">
    <property type="component" value="Unassembled WGS sequence"/>
</dbReference>
<dbReference type="Proteomes" id="UP000852906">
    <property type="component" value="Unassembled WGS sequence"/>
</dbReference>
<dbReference type="EMBL" id="AAANYN010000006">
    <property type="protein sequence ID" value="EAD5773741.1"/>
    <property type="molecule type" value="Genomic_DNA"/>
</dbReference>
<comment type="similarity">
    <text evidence="6">Belongs to the MoaC family.</text>
</comment>
<dbReference type="EMBL" id="AACKDQ010000029">
    <property type="protein sequence ID" value="EAK9317795.1"/>
    <property type="molecule type" value="Genomic_DNA"/>
</dbReference>
<dbReference type="EC" id="4.6.1.17" evidence="3 6"/>
<dbReference type="EMBL" id="AAAIKW010000001">
    <property type="protein sequence ID" value="EAC4550935.1"/>
    <property type="molecule type" value="Genomic_DNA"/>
</dbReference>
<dbReference type="EMBL" id="QXLS01000001">
    <property type="protein sequence ID" value="RKA10663.1"/>
    <property type="molecule type" value="Genomic_DNA"/>
</dbReference>
<evidence type="ECO:0000313" key="36">
    <source>
        <dbReference type="EMBL" id="EAK9317795.1"/>
    </source>
</evidence>
<accession>A0A0B8R2Y9</accession>
<evidence type="ECO:0000313" key="73">
    <source>
        <dbReference type="Proteomes" id="UP000365297"/>
    </source>
</evidence>
<dbReference type="EMBL" id="AABCVX010000001">
    <property type="protein sequence ID" value="EAG6168336.1"/>
    <property type="molecule type" value="Genomic_DNA"/>
</dbReference>
<evidence type="ECO:0000313" key="85">
    <source>
        <dbReference type="Proteomes" id="UP000460224"/>
    </source>
</evidence>
<evidence type="ECO:0000313" key="24">
    <source>
        <dbReference type="EMBL" id="EAG2513757.1"/>
    </source>
</evidence>
<evidence type="ECO:0000313" key="65">
    <source>
        <dbReference type="Proteomes" id="UP000339309"/>
    </source>
</evidence>
<dbReference type="Proteomes" id="UP000842809">
    <property type="component" value="Unassembled WGS sequence"/>
</dbReference>
<dbReference type="Proteomes" id="UP000345329">
    <property type="component" value="Unassembled WGS sequence"/>
</dbReference>
<dbReference type="Proteomes" id="UP000352246">
    <property type="component" value="Unassembled WGS sequence"/>
</dbReference>
<evidence type="ECO:0000313" key="55">
    <source>
        <dbReference type="EMBL" id="HAJ9592537.1"/>
    </source>
</evidence>
<evidence type="ECO:0000313" key="29">
    <source>
        <dbReference type="EMBL" id="EAG6989989.1"/>
    </source>
</evidence>
<evidence type="ECO:0000313" key="35">
    <source>
        <dbReference type="EMBL" id="EAK8897233.1"/>
    </source>
</evidence>
<evidence type="ECO:0000313" key="96">
    <source>
        <dbReference type="Proteomes" id="UP000530452"/>
    </source>
</evidence>
<evidence type="ECO:0000313" key="21">
    <source>
        <dbReference type="EMBL" id="EAG1892561.1"/>
    </source>
</evidence>
<evidence type="ECO:0000313" key="72">
    <source>
        <dbReference type="Proteomes" id="UP000364988"/>
    </source>
</evidence>
<evidence type="ECO:0000313" key="32">
    <source>
        <dbReference type="EMBL" id="EAH2281404.1"/>
    </source>
</evidence>
<dbReference type="Proteomes" id="UP000379076">
    <property type="component" value="Unassembled WGS sequence"/>
</dbReference>
<dbReference type="NCBIfam" id="NF006870">
    <property type="entry name" value="PRK09364.1"/>
    <property type="match status" value="1"/>
</dbReference>
<evidence type="ECO:0000313" key="16">
    <source>
        <dbReference type="EMBL" id="EAD5785130.1"/>
    </source>
</evidence>
<dbReference type="Proteomes" id="UP000548278">
    <property type="component" value="Unassembled WGS sequence"/>
</dbReference>
<dbReference type="Proteomes" id="UP000427828">
    <property type="component" value="Unassembled WGS sequence"/>
</dbReference>
<dbReference type="Proteomes" id="UP000840197">
    <property type="component" value="Unassembled WGS sequence"/>
</dbReference>
<evidence type="ECO:0000256" key="4">
    <source>
        <dbReference type="ARBA" id="ARBA00023150"/>
    </source>
</evidence>
<dbReference type="EMBL" id="AAIAJJ010000005">
    <property type="protein sequence ID" value="ECC1557274.1"/>
    <property type="molecule type" value="Genomic_DNA"/>
</dbReference>
<dbReference type="EMBL" id="DABJAN010000001">
    <property type="protein sequence ID" value="HAJ9592537.1"/>
    <property type="molecule type" value="Genomic_DNA"/>
</dbReference>
<dbReference type="EMBL" id="AABGUK010000001">
    <property type="protein sequence ID" value="EAH4240616.1"/>
    <property type="molecule type" value="Genomic_DNA"/>
</dbReference>
<comment type="subunit">
    <text evidence="6">Homohexamer; trimer of dimers.</text>
</comment>
<evidence type="ECO:0000313" key="57">
    <source>
        <dbReference type="EMBL" id="NYA00219.1"/>
    </source>
</evidence>
<dbReference type="Proteomes" id="UP000522199">
    <property type="component" value="Unassembled WGS sequence"/>
</dbReference>
<dbReference type="KEGG" id="lmv:Y193_10510"/>
<evidence type="ECO:0000313" key="74">
    <source>
        <dbReference type="Proteomes" id="UP000368512"/>
    </source>
</evidence>
<dbReference type="EMBL" id="AAAJWF010000001">
    <property type="protein sequence ID" value="EAC7479632.1"/>
    <property type="molecule type" value="Genomic_DNA"/>
</dbReference>
<evidence type="ECO:0000313" key="43">
    <source>
        <dbReference type="EMBL" id="ECY9782773.1"/>
    </source>
</evidence>
<feature type="binding site" evidence="6">
    <location>
        <begin position="77"/>
        <end position="79"/>
    </location>
    <ligand>
        <name>substrate</name>
    </ligand>
</feature>
<dbReference type="PANTHER" id="PTHR22960:SF29">
    <property type="entry name" value="CYCLIC PYRANOPTERIN MONOPHOSPHATE SYNTHASE"/>
    <property type="match status" value="1"/>
</dbReference>
<dbReference type="EMBL" id="AAASLB010000001">
    <property type="protein sequence ID" value="EAE4941048.1"/>
    <property type="molecule type" value="Genomic_DNA"/>
</dbReference>
<evidence type="ECO:0000313" key="83">
    <source>
        <dbReference type="Proteomes" id="UP000427828"/>
    </source>
</evidence>
<dbReference type="InterPro" id="IPR050105">
    <property type="entry name" value="MoCo_biosynth_MoaA/MoaC"/>
</dbReference>
<evidence type="ECO:0000313" key="31">
    <source>
        <dbReference type="EMBL" id="EAG9519744.1"/>
    </source>
</evidence>
<dbReference type="Proteomes" id="UP000410967">
    <property type="component" value="Unassembled WGS sequence"/>
</dbReference>
<evidence type="ECO:0000313" key="68">
    <source>
        <dbReference type="Proteomes" id="UP000350032"/>
    </source>
</evidence>
<evidence type="ECO:0000313" key="69">
    <source>
        <dbReference type="Proteomes" id="UP000352246"/>
    </source>
</evidence>
<evidence type="ECO:0000313" key="80">
    <source>
        <dbReference type="Proteomes" id="UP000403352"/>
    </source>
</evidence>
<evidence type="ECO:0000313" key="63">
    <source>
        <dbReference type="Proteomes" id="UP000336166"/>
    </source>
</evidence>
<evidence type="ECO:0000313" key="107">
    <source>
        <dbReference type="Proteomes" id="UP000844415"/>
    </source>
</evidence>
<reference evidence="50" key="9">
    <citation type="submission" date="2020-01" db="EMBL/GenBank/DDBJ databases">
        <authorList>
            <consortium name="NCBI Pathogen Detection Project"/>
        </authorList>
    </citation>
    <scope>NUCLEOTIDE SEQUENCE</scope>
    <source>
        <strain evidence="49">09CEB371LM</strain>
        <strain evidence="55">2017-325981-023-01</strain>
        <strain evidence="51">CFIAFB20100120</strain>
        <strain evidence="50">CFIAFB20130012</strain>
        <strain evidence="53">CFIAFB20170037</strain>
        <strain evidence="52">CFIAFB20170045</strain>
        <strain evidence="54">DMG1500109</strain>
    </source>
</reference>
<dbReference type="Proteomes" id="UP000393182">
    <property type="component" value="Unassembled WGS sequence"/>
</dbReference>
<evidence type="ECO:0000313" key="105">
    <source>
        <dbReference type="Proteomes" id="UP000841146"/>
    </source>
</evidence>
<evidence type="ECO:0000313" key="41">
    <source>
        <dbReference type="EMBL" id="ECX6923271.1"/>
    </source>
</evidence>
<evidence type="ECO:0000313" key="90">
    <source>
        <dbReference type="Proteomes" id="UP000481141"/>
    </source>
</evidence>
<dbReference type="GeneID" id="86844941"/>
<evidence type="ECO:0000259" key="7">
    <source>
        <dbReference type="Pfam" id="PF01967"/>
    </source>
</evidence>
<comment type="function">
    <text evidence="6">Catalyzes the conversion of (8S)-3',8-cyclo-7,8-dihydroguanosine 5'-triphosphate to cyclic pyranopterin monophosphate (cPMP).</text>
</comment>
<dbReference type="EMBL" id="MJTJ01000019">
    <property type="protein sequence ID" value="OET49060.1"/>
    <property type="molecule type" value="Genomic_DNA"/>
</dbReference>
<evidence type="ECO:0000313" key="92">
    <source>
        <dbReference type="Proteomes" id="UP000522199"/>
    </source>
</evidence>
<dbReference type="KEGG" id="lmok:CQ02_05455"/>
<evidence type="ECO:0000313" key="95">
    <source>
        <dbReference type="Proteomes" id="UP000528151"/>
    </source>
</evidence>
<dbReference type="Proteomes" id="UP000467347">
    <property type="component" value="Unassembled WGS sequence"/>
</dbReference>
<evidence type="ECO:0000313" key="51">
    <source>
        <dbReference type="EMBL" id="HAB8558024.1"/>
    </source>
</evidence>
<evidence type="ECO:0000313" key="104">
    <source>
        <dbReference type="Proteomes" id="UP000840197"/>
    </source>
</evidence>
<dbReference type="Proteomes" id="UP000546397">
    <property type="component" value="Unassembled WGS sequence"/>
</dbReference>
<dbReference type="SUPFAM" id="SSF55040">
    <property type="entry name" value="Molybdenum cofactor biosynthesis protein C, MoaC"/>
    <property type="match status" value="1"/>
</dbReference>
<evidence type="ECO:0000313" key="17">
    <source>
        <dbReference type="EMBL" id="EAE1337710.1"/>
    </source>
</evidence>
<dbReference type="EMBL" id="AANCRK010000001">
    <property type="protein sequence ID" value="EDN7714104.1"/>
    <property type="molecule type" value="Genomic_DNA"/>
</dbReference>
<evidence type="ECO:0000313" key="91">
    <source>
        <dbReference type="Proteomes" id="UP000489121"/>
    </source>
</evidence>
<dbReference type="PANTHER" id="PTHR22960">
    <property type="entry name" value="MOLYBDOPTERIN COFACTOR SYNTHESIS PROTEIN A"/>
    <property type="match status" value="1"/>
</dbReference>
<dbReference type="EMBL" id="AAAJKI010000020">
    <property type="protein sequence ID" value="EAC6548526.1"/>
    <property type="molecule type" value="Genomic_DNA"/>
</dbReference>
<dbReference type="Proteomes" id="UP000540117">
    <property type="component" value="Unassembled WGS sequence"/>
</dbReference>
<dbReference type="GO" id="GO:0061799">
    <property type="term" value="F:cyclic pyranopterin monophosphate synthase activity"/>
    <property type="evidence" value="ECO:0007669"/>
    <property type="project" value="UniProtKB-UniRule"/>
</dbReference>
<organism evidence="35 68">
    <name type="scientific">Listeria monocytogenes</name>
    <dbReference type="NCBI Taxonomy" id="1639"/>
    <lineage>
        <taxon>Bacteria</taxon>
        <taxon>Bacillati</taxon>
        <taxon>Bacillota</taxon>
        <taxon>Bacilli</taxon>
        <taxon>Bacillales</taxon>
        <taxon>Listeriaceae</taxon>
        <taxon>Listeria</taxon>
    </lineage>
</organism>
<dbReference type="EMBL" id="AALEDS010000002">
    <property type="protein sequence ID" value="ECY6543244.1"/>
    <property type="molecule type" value="Genomic_DNA"/>
</dbReference>
<evidence type="ECO:0000313" key="46">
    <source>
        <dbReference type="EMBL" id="EDN9835195.1"/>
    </source>
</evidence>
<evidence type="ECO:0000313" key="87">
    <source>
        <dbReference type="Proteomes" id="UP000467536"/>
    </source>
</evidence>
<comment type="pathway">
    <text evidence="2 6">Cofactor biosynthesis; molybdopterin biosynthesis.</text>
</comment>
<dbReference type="EMBL" id="AAMGHX010000001">
    <property type="protein sequence ID" value="EDH0840112.1"/>
    <property type="molecule type" value="Genomic_DNA"/>
</dbReference>
<evidence type="ECO:0000313" key="18">
    <source>
        <dbReference type="EMBL" id="EAE2352905.1"/>
    </source>
</evidence>
<evidence type="ECO:0000313" key="37">
    <source>
        <dbReference type="EMBL" id="ECB9472745.1"/>
    </source>
</evidence>
<evidence type="ECO:0000313" key="78">
    <source>
        <dbReference type="Proteomes" id="UP000393182"/>
    </source>
</evidence>
<evidence type="ECO:0000313" key="47">
    <source>
        <dbReference type="EMBL" id="EDO0985139.1"/>
    </source>
</evidence>
<evidence type="ECO:0000313" key="12">
    <source>
        <dbReference type="EMBL" id="EAC9039582.1"/>
    </source>
</evidence>
<evidence type="ECO:0000313" key="27">
    <source>
        <dbReference type="EMBL" id="EAG4463228.1"/>
    </source>
</evidence>
<dbReference type="NCBIfam" id="TIGR00581">
    <property type="entry name" value="moaC"/>
    <property type="match status" value="1"/>
</dbReference>
<reference evidence="58 108" key="1">
    <citation type="submission" date="2016-09" db="EMBL/GenBank/DDBJ databases">
        <title>100K Listeria isolates.</title>
        <authorList>
            <person name="Chen P."/>
            <person name="Weimer B.C."/>
            <person name="Kong N."/>
            <person name="Huang B."/>
        </authorList>
    </citation>
    <scope>NUCLEOTIDE SEQUENCE [LARGE SCALE GENOMIC DNA]</scope>
    <source>
        <strain evidence="58 108">BCW_2383</strain>
    </source>
</reference>
<dbReference type="EMBL" id="AABBAW010000001">
    <property type="protein sequence ID" value="EAG2513757.1"/>
    <property type="molecule type" value="Genomic_DNA"/>
</dbReference>
<dbReference type="EMBL" id="AANEHK010000003">
    <property type="protein sequence ID" value="EDO0985139.1"/>
    <property type="molecule type" value="Genomic_DNA"/>
</dbReference>
<evidence type="ECO:0000313" key="88">
    <source>
        <dbReference type="Proteomes" id="UP000478682"/>
    </source>
</evidence>
<dbReference type="EMBL" id="AAALRN010000001">
    <property type="protein sequence ID" value="EAD1183651.1"/>
    <property type="molecule type" value="Genomic_DNA"/>
</dbReference>
<dbReference type="Proteomes" id="UP000841146">
    <property type="component" value="Unassembled WGS sequence"/>
</dbReference>
<evidence type="ECO:0000313" key="38">
    <source>
        <dbReference type="EMBL" id="ECB9513399.1"/>
    </source>
</evidence>
<evidence type="ECO:0000313" key="9">
    <source>
        <dbReference type="EMBL" id="EAC5548995.1"/>
    </source>
</evidence>
<evidence type="ECO:0000256" key="1">
    <source>
        <dbReference type="ARBA" id="ARBA00001637"/>
    </source>
</evidence>
<evidence type="ECO:0000256" key="2">
    <source>
        <dbReference type="ARBA" id="ARBA00005046"/>
    </source>
</evidence>
<dbReference type="Proteomes" id="UP000350032">
    <property type="component" value="Unassembled WGS sequence"/>
</dbReference>
<evidence type="ECO:0000313" key="20">
    <source>
        <dbReference type="EMBL" id="EAG0865930.1"/>
    </source>
</evidence>
<dbReference type="Proteomes" id="UP000336166">
    <property type="component" value="Unassembled WGS sequence"/>
</dbReference>
<evidence type="ECO:0000313" key="54">
    <source>
        <dbReference type="EMBL" id="HAC1754452.1"/>
    </source>
</evidence>
<dbReference type="EMBL" id="JACAVN010000001">
    <property type="protein sequence ID" value="NYA00219.1"/>
    <property type="molecule type" value="Genomic_DNA"/>
</dbReference>
<dbReference type="Proteomes" id="UP000467536">
    <property type="component" value="Unassembled WGS sequence"/>
</dbReference>
<evidence type="ECO:0000313" key="15">
    <source>
        <dbReference type="EMBL" id="EAD5773741.1"/>
    </source>
</evidence>
<dbReference type="EMBL" id="AABATR010000001">
    <property type="protein sequence ID" value="EAG1892561.1"/>
    <property type="molecule type" value="Genomic_DNA"/>
</dbReference>
<evidence type="ECO:0000313" key="13">
    <source>
        <dbReference type="EMBL" id="EAD1183651.1"/>
    </source>
</evidence>
<evidence type="ECO:0000313" key="93">
    <source>
        <dbReference type="Proteomes" id="UP000525850"/>
    </source>
</evidence>
<reference evidence="81 92" key="8">
    <citation type="submission" date="2019-04" db="EMBL/GenBank/DDBJ databases">
        <authorList>
            <consortium name="GenomeTrakr network: Whole genome sequencing for foodborne pathogen traceback"/>
        </authorList>
    </citation>
    <scope>NUCLEOTIDE SEQUENCE [LARGE SCALE GENOMIC DNA]</scope>
    <source>
        <strain evidence="29 101">CFSAN004300</strain>
        <strain evidence="30 92">CFSAN072474</strain>
        <strain evidence="42 72">FLAG-55987</strain>
        <strain evidence="36 81">PHLUSALM00088</strain>
    </source>
</reference>
<dbReference type="Proteomes" id="UP000525850">
    <property type="component" value="Unassembled WGS sequence"/>
</dbReference>
<dbReference type="EMBL" id="DAAIHR010000001">
    <property type="protein sequence ID" value="HAB8396939.1"/>
    <property type="molecule type" value="Genomic_DNA"/>
</dbReference>
<dbReference type="Proteomes" id="UP000344343">
    <property type="component" value="Unassembled WGS sequence"/>
</dbReference>
<dbReference type="Proteomes" id="UP000398321">
    <property type="component" value="Unassembled WGS sequence"/>
</dbReference>
<dbReference type="CDD" id="cd01420">
    <property type="entry name" value="MoaC_PE"/>
    <property type="match status" value="1"/>
</dbReference>
<dbReference type="Proteomes" id="UP000337746">
    <property type="component" value="Unassembled WGS sequence"/>
</dbReference>
<evidence type="ECO:0000313" key="100">
    <source>
        <dbReference type="Proteomes" id="UP000546397"/>
    </source>
</evidence>
<dbReference type="EMBL" id="AACJYH010000004">
    <property type="protein sequence ID" value="EAK8897233.1"/>
    <property type="molecule type" value="Genomic_DNA"/>
</dbReference>
<evidence type="ECO:0000313" key="50">
    <source>
        <dbReference type="EMBL" id="HAB8396939.1"/>
    </source>
</evidence>
<dbReference type="EMBL" id="AABAWE010000001">
    <property type="protein sequence ID" value="EAG2085670.1"/>
    <property type="molecule type" value="Genomic_DNA"/>
</dbReference>
<dbReference type="SMR" id="A0A0B8R2Y9"/>
<dbReference type="EMBL" id="AAAIXK010000001">
    <property type="protein sequence ID" value="EAC5548995.1"/>
    <property type="molecule type" value="Genomic_DNA"/>
</dbReference>
<dbReference type="Proteomes" id="UP000389283">
    <property type="component" value="Unassembled WGS sequence"/>
</dbReference>
<dbReference type="Proteomes" id="UP000403352">
    <property type="component" value="Unassembled WGS sequence"/>
</dbReference>
<evidence type="ECO:0000313" key="101">
    <source>
        <dbReference type="Proteomes" id="UP000548278"/>
    </source>
</evidence>
<dbReference type="EMBL" id="QDAY01000001">
    <property type="protein sequence ID" value="KAA9453664.1"/>
    <property type="molecule type" value="Genomic_DNA"/>
</dbReference>
<evidence type="ECO:0000313" key="64">
    <source>
        <dbReference type="Proteomes" id="UP000337746"/>
    </source>
</evidence>
<dbReference type="InterPro" id="IPR002820">
    <property type="entry name" value="Mopterin_CF_biosynth-C_dom"/>
</dbReference>
<evidence type="ECO:0000313" key="82">
    <source>
        <dbReference type="Proteomes" id="UP000423131"/>
    </source>
</evidence>
<dbReference type="EMBL" id="AAHZFN010000004">
    <property type="protein sequence ID" value="ECB9472745.1"/>
    <property type="molecule type" value="Genomic_DNA"/>
</dbReference>
<dbReference type="EMBL" id="AAAKQF010000003">
    <property type="protein sequence ID" value="EAC9039582.1"/>
    <property type="molecule type" value="Genomic_DNA"/>
</dbReference>
<dbReference type="EMBL" id="AAAQQZ010000001">
    <property type="protein sequence ID" value="EAE1337710.1"/>
    <property type="molecule type" value="Genomic_DNA"/>
</dbReference>
<dbReference type="Proteomes" id="UP000566721">
    <property type="component" value="Unassembled WGS sequence"/>
</dbReference>
<dbReference type="EMBL" id="DAAIJL010000012">
    <property type="protein sequence ID" value="HAB8558024.1"/>
    <property type="molecule type" value="Genomic_DNA"/>
</dbReference>
<dbReference type="RefSeq" id="WP_003725558.1">
    <property type="nucleotide sequence ID" value="NC_021824.1"/>
</dbReference>
<evidence type="ECO:0000313" key="61">
    <source>
        <dbReference type="Proteomes" id="UP000331186"/>
    </source>
</evidence>